<keyword evidence="2" id="KW-1185">Reference proteome</keyword>
<sequence length="292" mass="34091">MKPVKNLDEMIELMESRGLTVPDHDAMRRILFDSNYYRLSGYFRAFQNDPAHGDNDFKPNVNVSDFLEPYRLDSELRPMILRGTALIELTVRSRFEYLVAQNGGAYSYADIDSYESITNRKGVELRISLVANIRKWMDMSNEVCIRHYRKAGEPVPIWAAVETMPFDTVSRMLSLHRDTAALKELYRSLGVRTNLRTASEIIHAMVYLRNLCSHHSRLWHREMVIVPPVTKDMRERYPSLVYEGRSVAQALIALLYLVDEINRDDSYSTRMLTFLKANTDYTTRLMQPLHWE</sequence>
<dbReference type="InterPro" id="IPR011664">
    <property type="entry name" value="Abi_system_AbiD/AbiF-like"/>
</dbReference>
<evidence type="ECO:0000313" key="2">
    <source>
        <dbReference type="Proteomes" id="UP000029108"/>
    </source>
</evidence>
<name>A0A086ZQY9_9BIFI</name>
<proteinExistence type="predicted"/>
<dbReference type="Proteomes" id="UP000029108">
    <property type="component" value="Unassembled WGS sequence"/>
</dbReference>
<organism evidence="1 2">
    <name type="scientific">Bifidobacterium biavatii DSM 23969</name>
    <dbReference type="NCBI Taxonomy" id="1437608"/>
    <lineage>
        <taxon>Bacteria</taxon>
        <taxon>Bacillati</taxon>
        <taxon>Actinomycetota</taxon>
        <taxon>Actinomycetes</taxon>
        <taxon>Bifidobacteriales</taxon>
        <taxon>Bifidobacteriaceae</taxon>
        <taxon>Bifidobacterium</taxon>
    </lineage>
</organism>
<reference evidence="1 2" key="1">
    <citation type="submission" date="2014-03" db="EMBL/GenBank/DDBJ databases">
        <title>Genomics of Bifidobacteria.</title>
        <authorList>
            <person name="Ventura M."/>
            <person name="Milani C."/>
            <person name="Lugli G.A."/>
        </authorList>
    </citation>
    <scope>NUCLEOTIDE SEQUENCE [LARGE SCALE GENOMIC DNA]</scope>
    <source>
        <strain evidence="1 2">DSM 23969</strain>
    </source>
</reference>
<dbReference type="AlphaFoldDB" id="A0A086ZQY9"/>
<evidence type="ECO:0000313" key="1">
    <source>
        <dbReference type="EMBL" id="KFI48939.1"/>
    </source>
</evidence>
<keyword evidence="1" id="KW-0238">DNA-binding</keyword>
<gene>
    <name evidence="1" type="ORF">BBIA_1938</name>
</gene>
<dbReference type="EMBL" id="JGYN01000027">
    <property type="protein sequence ID" value="KFI48939.1"/>
    <property type="molecule type" value="Genomic_DNA"/>
</dbReference>
<comment type="caution">
    <text evidence="1">The sequence shown here is derived from an EMBL/GenBank/DDBJ whole genome shotgun (WGS) entry which is preliminary data.</text>
</comment>
<protein>
    <submittedName>
        <fullName evidence="1">DNA-binding protein</fullName>
    </submittedName>
</protein>
<dbReference type="Pfam" id="PF07751">
    <property type="entry name" value="Abi_2"/>
    <property type="match status" value="1"/>
</dbReference>
<dbReference type="GO" id="GO:0003677">
    <property type="term" value="F:DNA binding"/>
    <property type="evidence" value="ECO:0007669"/>
    <property type="project" value="UniProtKB-KW"/>
</dbReference>
<accession>A0A086ZQY9</accession>
<dbReference type="eggNOG" id="COG4823">
    <property type="taxonomic scope" value="Bacteria"/>
</dbReference>